<proteinExistence type="predicted"/>
<name>A0A914L3A2_MELIC</name>
<evidence type="ECO:0000313" key="1">
    <source>
        <dbReference type="Proteomes" id="UP000887563"/>
    </source>
</evidence>
<keyword evidence="1" id="KW-1185">Reference proteome</keyword>
<organism evidence="1 2">
    <name type="scientific">Meloidogyne incognita</name>
    <name type="common">Southern root-knot nematode worm</name>
    <name type="synonym">Oxyuris incognita</name>
    <dbReference type="NCBI Taxonomy" id="6306"/>
    <lineage>
        <taxon>Eukaryota</taxon>
        <taxon>Metazoa</taxon>
        <taxon>Ecdysozoa</taxon>
        <taxon>Nematoda</taxon>
        <taxon>Chromadorea</taxon>
        <taxon>Rhabditida</taxon>
        <taxon>Tylenchina</taxon>
        <taxon>Tylenchomorpha</taxon>
        <taxon>Tylenchoidea</taxon>
        <taxon>Meloidogynidae</taxon>
        <taxon>Meloidogyninae</taxon>
        <taxon>Meloidogyne</taxon>
        <taxon>Meloidogyne incognita group</taxon>
    </lineage>
</organism>
<accession>A0A914L3A2</accession>
<reference evidence="2" key="1">
    <citation type="submission" date="2022-11" db="UniProtKB">
        <authorList>
            <consortium name="WormBaseParasite"/>
        </authorList>
    </citation>
    <scope>IDENTIFICATION</scope>
</reference>
<dbReference type="AlphaFoldDB" id="A0A914L3A2"/>
<evidence type="ECO:0000313" key="2">
    <source>
        <dbReference type="WBParaSite" id="Minc3s00250g08581"/>
    </source>
</evidence>
<dbReference type="Proteomes" id="UP000887563">
    <property type="component" value="Unplaced"/>
</dbReference>
<protein>
    <submittedName>
        <fullName evidence="2">Uncharacterized protein</fullName>
    </submittedName>
</protein>
<dbReference type="WBParaSite" id="Minc3s00250g08581">
    <property type="protein sequence ID" value="Minc3s00250g08581"/>
    <property type="gene ID" value="Minc3s00250g08581"/>
</dbReference>
<sequence>MKQINSWIQKILFPFRHKCPICQANWSHQLHGFHQYLQITLNTIHQVKRLYFPNITICPKYVDSLNFTAIEQILPNVHLRLPNMTNNETNQLILYAMAGAGFQHFDVFNNLVTKEELIKLTKLISQWRGNRTKLAFYQFLFEINGFKCEEGDVLECVLLSQTEPDEAGKLGSERSLVGVSQASDKSFWRQLIVYLSQQYEDIPTFPRFYLNNNYWYRLRLKKKHISLLSPNQHCSPVEKYIKRGNCYVDSWLK</sequence>